<keyword evidence="3" id="KW-1185">Reference proteome</keyword>
<evidence type="ECO:0000313" key="3">
    <source>
        <dbReference type="Proteomes" id="UP000630952"/>
    </source>
</evidence>
<organism evidence="2 3">
    <name type="scientific">Gluconobacter cerevisiae</name>
    <dbReference type="NCBI Taxonomy" id="1379734"/>
    <lineage>
        <taxon>Bacteria</taxon>
        <taxon>Pseudomonadati</taxon>
        <taxon>Pseudomonadota</taxon>
        <taxon>Alphaproteobacteria</taxon>
        <taxon>Acetobacterales</taxon>
        <taxon>Acetobacteraceae</taxon>
        <taxon>Gluconobacter</taxon>
    </lineage>
</organism>
<dbReference type="Pfam" id="PF00717">
    <property type="entry name" value="Peptidase_S24"/>
    <property type="match status" value="1"/>
</dbReference>
<sequence length="241" mass="26298">MSVESLLAKIDVLLAAKGLSDRKACLKAREINPAVGVDFIRDMRRRGHPPRSDKLAALAQVLEVSPASLVEVLEGQKTPLEPIHTTQIEVRGDVQAGVWREAIEWPAVDWYAITVPIDTAYQGFHRYGLKVCGQSMNKVFPEGSVVVVINFGDLGRLPKTGDFVVAVQRCSKTDQYEATVKAVQIRDDGTVILWPQSWDPAFQTPVILPPQDGQDSAGVPDVAIQALVVGSYQPNPKASFS</sequence>
<reference evidence="2" key="2">
    <citation type="submission" date="2020-11" db="EMBL/GenBank/DDBJ databases">
        <title>Description of novel Gluconobacter species.</title>
        <authorList>
            <person name="Cleenwerck I."/>
            <person name="Cnockaert M."/>
            <person name="Borremans W."/>
            <person name="Wieme A.D."/>
            <person name="De Vuyst L."/>
            <person name="Vandamme P."/>
        </authorList>
    </citation>
    <scope>NUCLEOTIDE SEQUENCE</scope>
    <source>
        <strain evidence="2">LMG 27748</strain>
    </source>
</reference>
<evidence type="ECO:0000259" key="1">
    <source>
        <dbReference type="PROSITE" id="PS50943"/>
    </source>
</evidence>
<evidence type="ECO:0000313" key="2">
    <source>
        <dbReference type="EMBL" id="MBF0877228.1"/>
    </source>
</evidence>
<dbReference type="InterPro" id="IPR039418">
    <property type="entry name" value="LexA-like"/>
</dbReference>
<protein>
    <recommendedName>
        <fullName evidence="1">HTH cro/C1-type domain-containing protein</fullName>
    </recommendedName>
</protein>
<dbReference type="RefSeq" id="WP_194255600.1">
    <property type="nucleotide sequence ID" value="NZ_JABCQO010000008.1"/>
</dbReference>
<feature type="domain" description="HTH cro/C1-type" evidence="1">
    <location>
        <begin position="50"/>
        <end position="69"/>
    </location>
</feature>
<dbReference type="EMBL" id="JABCQO010000008">
    <property type="protein sequence ID" value="MBF0877228.1"/>
    <property type="molecule type" value="Genomic_DNA"/>
</dbReference>
<dbReference type="Proteomes" id="UP000630952">
    <property type="component" value="Unassembled WGS sequence"/>
</dbReference>
<name>A0ABR9YEY2_9PROT</name>
<dbReference type="CDD" id="cd06529">
    <property type="entry name" value="S24_LexA-like"/>
    <property type="match status" value="1"/>
</dbReference>
<dbReference type="Gene3D" id="2.10.109.10">
    <property type="entry name" value="Umud Fragment, subunit A"/>
    <property type="match status" value="1"/>
</dbReference>
<reference evidence="2" key="1">
    <citation type="submission" date="2020-04" db="EMBL/GenBank/DDBJ databases">
        <authorList>
            <person name="Sombolestani A."/>
        </authorList>
    </citation>
    <scope>NUCLEOTIDE SEQUENCE</scope>
    <source>
        <strain evidence="2">LMG 27748</strain>
    </source>
</reference>
<dbReference type="InterPro" id="IPR036286">
    <property type="entry name" value="LexA/Signal_pep-like_sf"/>
</dbReference>
<comment type="caution">
    <text evidence="2">The sequence shown here is derived from an EMBL/GenBank/DDBJ whole genome shotgun (WGS) entry which is preliminary data.</text>
</comment>
<dbReference type="InterPro" id="IPR015927">
    <property type="entry name" value="Peptidase_S24_S26A/B/C"/>
</dbReference>
<gene>
    <name evidence="2" type="ORF">HKD21_10260</name>
</gene>
<accession>A0ABR9YEY2</accession>
<dbReference type="SUPFAM" id="SSF51306">
    <property type="entry name" value="LexA/Signal peptidase"/>
    <property type="match status" value="1"/>
</dbReference>
<dbReference type="PROSITE" id="PS50943">
    <property type="entry name" value="HTH_CROC1"/>
    <property type="match status" value="1"/>
</dbReference>
<proteinExistence type="predicted"/>
<dbReference type="InterPro" id="IPR001387">
    <property type="entry name" value="Cro/C1-type_HTH"/>
</dbReference>